<dbReference type="GO" id="GO:0006508">
    <property type="term" value="P:proteolysis"/>
    <property type="evidence" value="ECO:0007669"/>
    <property type="project" value="UniProtKB-UniRule"/>
</dbReference>
<comment type="caution">
    <text evidence="4">The sequence shown here is derived from an EMBL/GenBank/DDBJ whole genome shotgun (WGS) entry which is preliminary data.</text>
</comment>
<dbReference type="NCBIfam" id="NF000672">
    <property type="entry name" value="PRK00033.1-5"/>
    <property type="match status" value="1"/>
</dbReference>
<dbReference type="Pfam" id="PF02617">
    <property type="entry name" value="ClpS"/>
    <property type="match status" value="1"/>
</dbReference>
<sequence>MAVKKQDDSLLEAEKTRVGPPRMYKVLLLNDDFTPMDFVVSVLQRFFALDRERATRVMLQVHTEGRGVCGTFPKDIAATKVEQVIAHARQHQHPLACVMEEN</sequence>
<dbReference type="InterPro" id="IPR003769">
    <property type="entry name" value="ClpS_core"/>
</dbReference>
<dbReference type="GO" id="GO:0030163">
    <property type="term" value="P:protein catabolic process"/>
    <property type="evidence" value="ECO:0007669"/>
    <property type="project" value="InterPro"/>
</dbReference>
<dbReference type="Proteomes" id="UP000318349">
    <property type="component" value="Unassembled WGS sequence"/>
</dbReference>
<gene>
    <name evidence="1 4" type="primary">clpS</name>
    <name evidence="4" type="ORF">FHP89_10835</name>
    <name evidence="3" type="ORF">FHP91_01840</name>
</gene>
<evidence type="ECO:0000313" key="6">
    <source>
        <dbReference type="Proteomes" id="UP000319502"/>
    </source>
</evidence>
<reference evidence="5 6" key="1">
    <citation type="submission" date="2019-07" db="EMBL/GenBank/DDBJ databases">
        <title>The pathways for chlorine oxyanion respiration interact through the shared metabolite chlorate.</title>
        <authorList>
            <person name="Barnum T.P."/>
            <person name="Cheng Y."/>
            <person name="Hill K.A."/>
            <person name="Lucas L.N."/>
            <person name="Carlson H.K."/>
            <person name="Coates J.D."/>
        </authorList>
    </citation>
    <scope>NUCLEOTIDE SEQUENCE [LARGE SCALE GENOMIC DNA]</scope>
    <source>
        <strain evidence="4 5">SFB-1</strain>
        <strain evidence="3 6">SFB-3</strain>
    </source>
</reference>
<keyword evidence="6" id="KW-1185">Reference proteome</keyword>
<dbReference type="GO" id="GO:0008233">
    <property type="term" value="F:peptidase activity"/>
    <property type="evidence" value="ECO:0007669"/>
    <property type="project" value="UniProtKB-KW"/>
</dbReference>
<dbReference type="InterPro" id="IPR014719">
    <property type="entry name" value="Ribosomal_bL12_C/ClpS-like"/>
</dbReference>
<dbReference type="OrthoDB" id="9796121at2"/>
<evidence type="ECO:0000259" key="2">
    <source>
        <dbReference type="Pfam" id="PF02617"/>
    </source>
</evidence>
<dbReference type="HAMAP" id="MF_00302">
    <property type="entry name" value="ClpS"/>
    <property type="match status" value="1"/>
</dbReference>
<dbReference type="InterPro" id="IPR022935">
    <property type="entry name" value="ClpS"/>
</dbReference>
<comment type="similarity">
    <text evidence="1">Belongs to the ClpS family.</text>
</comment>
<evidence type="ECO:0000313" key="4">
    <source>
        <dbReference type="EMBL" id="TVO76374.1"/>
    </source>
</evidence>
<evidence type="ECO:0000256" key="1">
    <source>
        <dbReference type="HAMAP-Rule" id="MF_00302"/>
    </source>
</evidence>
<dbReference type="RefSeq" id="WP_144179838.1">
    <property type="nucleotide sequence ID" value="NZ_VMNK01000002.1"/>
</dbReference>
<protein>
    <recommendedName>
        <fullName evidence="1">ATP-dependent Clp protease adapter protein ClpS</fullName>
    </recommendedName>
</protein>
<comment type="subunit">
    <text evidence="1">Binds to the N-terminal domain of the chaperone ClpA.</text>
</comment>
<name>A0A557SG62_9RHOO</name>
<dbReference type="EMBL" id="VMNK01000002">
    <property type="protein sequence ID" value="TVO59477.1"/>
    <property type="molecule type" value="Genomic_DNA"/>
</dbReference>
<dbReference type="PANTHER" id="PTHR33473:SF19">
    <property type="entry name" value="ATP-DEPENDENT CLP PROTEASE ADAPTER PROTEIN CLPS"/>
    <property type="match status" value="1"/>
</dbReference>
<accession>A0A557SG62</accession>
<keyword evidence="4" id="KW-0645">Protease</keyword>
<keyword evidence="4" id="KW-0378">Hydrolase</keyword>
<dbReference type="Proteomes" id="UP000319502">
    <property type="component" value="Unassembled WGS sequence"/>
</dbReference>
<evidence type="ECO:0000313" key="5">
    <source>
        <dbReference type="Proteomes" id="UP000318349"/>
    </source>
</evidence>
<dbReference type="EMBL" id="VMNI01000009">
    <property type="protein sequence ID" value="TVO76374.1"/>
    <property type="molecule type" value="Genomic_DNA"/>
</dbReference>
<feature type="domain" description="Adaptor protein ClpS core" evidence="2">
    <location>
        <begin position="20"/>
        <end position="97"/>
    </location>
</feature>
<dbReference type="Gene3D" id="3.30.1390.10">
    <property type="match status" value="1"/>
</dbReference>
<proteinExistence type="inferred from homology"/>
<dbReference type="PANTHER" id="PTHR33473">
    <property type="entry name" value="ATP-DEPENDENT CLP PROTEASE ADAPTER PROTEIN CLPS1, CHLOROPLASTIC"/>
    <property type="match status" value="1"/>
</dbReference>
<organism evidence="4 5">
    <name type="scientific">Denitromonas halophila</name>
    <dbReference type="NCBI Taxonomy" id="1629404"/>
    <lineage>
        <taxon>Bacteria</taxon>
        <taxon>Pseudomonadati</taxon>
        <taxon>Pseudomonadota</taxon>
        <taxon>Betaproteobacteria</taxon>
        <taxon>Rhodocyclales</taxon>
        <taxon>Zoogloeaceae</taxon>
        <taxon>Denitromonas</taxon>
    </lineage>
</organism>
<evidence type="ECO:0000313" key="3">
    <source>
        <dbReference type="EMBL" id="TVO59477.1"/>
    </source>
</evidence>
<dbReference type="FunFam" id="3.30.1390.10:FF:000002">
    <property type="entry name" value="ATP-dependent Clp protease adapter protein ClpS"/>
    <property type="match status" value="1"/>
</dbReference>
<comment type="function">
    <text evidence="1">Involved in the modulation of the specificity of the ClpAP-mediated ATP-dependent protein degradation.</text>
</comment>
<dbReference type="SUPFAM" id="SSF54736">
    <property type="entry name" value="ClpS-like"/>
    <property type="match status" value="1"/>
</dbReference>
<dbReference type="AlphaFoldDB" id="A0A557SG62"/>